<dbReference type="KEGG" id="hda:BB347_16330"/>
<gene>
    <name evidence="1" type="ORF">BB347_16330</name>
</gene>
<evidence type="ECO:0000313" key="2">
    <source>
        <dbReference type="Proteomes" id="UP000187321"/>
    </source>
</evidence>
<accession>A0A1P8RHA8</accession>
<reference evidence="1 2" key="1">
    <citation type="submission" date="2017-01" db="EMBL/GenBank/DDBJ databases">
        <title>Complete genome sequence of Haloterrigena daqingensis type strain (JX313T).</title>
        <authorList>
            <person name="Shuang W."/>
        </authorList>
    </citation>
    <scope>NUCLEOTIDE SEQUENCE [LARGE SCALE GENOMIC DNA]</scope>
    <source>
        <strain evidence="1 2">JX313</strain>
    </source>
</reference>
<dbReference type="EMBL" id="CP019327">
    <property type="protein sequence ID" value="APX98054.1"/>
    <property type="molecule type" value="Genomic_DNA"/>
</dbReference>
<name>A0A1P8RHA8_9EURY</name>
<organism evidence="1 2">
    <name type="scientific">Natronorubrum daqingense</name>
    <dbReference type="NCBI Taxonomy" id="588898"/>
    <lineage>
        <taxon>Archaea</taxon>
        <taxon>Methanobacteriati</taxon>
        <taxon>Methanobacteriota</taxon>
        <taxon>Stenosarchaea group</taxon>
        <taxon>Halobacteria</taxon>
        <taxon>Halobacteriales</taxon>
        <taxon>Natrialbaceae</taxon>
        <taxon>Natronorubrum</taxon>
    </lineage>
</organism>
<sequence>MSNRPVTAPDRGGYERGGFSNPFSMVVENGTVGDTKNFRSVLWKCFRPLLEELRMDKSIGS</sequence>
<dbReference type="Proteomes" id="UP000187321">
    <property type="component" value="Chromosome"/>
</dbReference>
<evidence type="ECO:0000313" key="1">
    <source>
        <dbReference type="EMBL" id="APX98054.1"/>
    </source>
</evidence>
<proteinExistence type="predicted"/>
<dbReference type="AlphaFoldDB" id="A0A1P8RHA8"/>
<protein>
    <submittedName>
        <fullName evidence="1">Uncharacterized protein</fullName>
    </submittedName>
</protein>